<dbReference type="InParanoid" id="B3MBM0"/>
<dbReference type="EMBL" id="CH902619">
    <property type="protein sequence ID" value="EDV37151.2"/>
    <property type="molecule type" value="Genomic_DNA"/>
</dbReference>
<keyword evidence="2" id="KW-0539">Nucleus</keyword>
<dbReference type="CDD" id="cd00034">
    <property type="entry name" value="CSD"/>
    <property type="match status" value="1"/>
</dbReference>
<name>B3MBM0_DROAN</name>
<dbReference type="HOGENOM" id="CLU_1919197_0_0_1"/>
<dbReference type="SUPFAM" id="SSF54160">
    <property type="entry name" value="Chromo domain-like"/>
    <property type="match status" value="1"/>
</dbReference>
<protein>
    <submittedName>
        <fullName evidence="4">Heterochromatin protein 1L chromoshadow domain</fullName>
    </submittedName>
</protein>
<dbReference type="STRING" id="7217.B3MBM0"/>
<dbReference type="FunCoup" id="B3MBM0">
    <property type="interactions" value="5"/>
</dbReference>
<evidence type="ECO:0000256" key="2">
    <source>
        <dbReference type="ARBA" id="ARBA00023242"/>
    </source>
</evidence>
<feature type="domain" description="Chromo shadow" evidence="3">
    <location>
        <begin position="4"/>
        <end position="66"/>
    </location>
</feature>
<evidence type="ECO:0000256" key="1">
    <source>
        <dbReference type="ARBA" id="ARBA00004123"/>
    </source>
</evidence>
<dbReference type="GO" id="GO:0005694">
    <property type="term" value="C:chromosome"/>
    <property type="evidence" value="ECO:0007669"/>
    <property type="project" value="UniProtKB-ARBA"/>
</dbReference>
<dbReference type="Gene3D" id="2.40.50.40">
    <property type="match status" value="1"/>
</dbReference>
<dbReference type="Proteomes" id="UP000007801">
    <property type="component" value="Unassembled WGS sequence"/>
</dbReference>
<dbReference type="GO" id="GO:0005634">
    <property type="term" value="C:nucleus"/>
    <property type="evidence" value="ECO:0007669"/>
    <property type="project" value="UniProtKB-SubCell"/>
</dbReference>
<proteinExistence type="predicted"/>
<sequence>MFESWFESGLEPEEIQGAVKQDGVLMIILKFKGQEEPVLIPATEVNQRIPQMVIKFYEERLYMPKSEDEDMKDWRRIPRGLDN</sequence>
<evidence type="ECO:0000313" key="4">
    <source>
        <dbReference type="EMBL" id="EDV37151.2"/>
    </source>
</evidence>
<accession>B3MBM0</accession>
<organism evidence="4 5">
    <name type="scientific">Drosophila ananassae</name>
    <name type="common">Fruit fly</name>
    <dbReference type="NCBI Taxonomy" id="7217"/>
    <lineage>
        <taxon>Eukaryota</taxon>
        <taxon>Metazoa</taxon>
        <taxon>Ecdysozoa</taxon>
        <taxon>Arthropoda</taxon>
        <taxon>Hexapoda</taxon>
        <taxon>Insecta</taxon>
        <taxon>Pterygota</taxon>
        <taxon>Neoptera</taxon>
        <taxon>Endopterygota</taxon>
        <taxon>Diptera</taxon>
        <taxon>Brachycera</taxon>
        <taxon>Muscomorpha</taxon>
        <taxon>Ephydroidea</taxon>
        <taxon>Drosophilidae</taxon>
        <taxon>Drosophila</taxon>
        <taxon>Sophophora</taxon>
    </lineage>
</organism>
<gene>
    <name evidence="4" type="primary">Dana\HP1Lcsd</name>
    <name evidence="4" type="synonym">Dana\GF13301</name>
    <name evidence="4" type="synonym">dana_GLEANR_13315</name>
    <name evidence="4" type="synonym">HP1Lcsd</name>
    <name evidence="4" type="ORF">GF13301</name>
</gene>
<reference evidence="4 5" key="1">
    <citation type="journal article" date="2007" name="Nature">
        <title>Evolution of genes and genomes on the Drosophila phylogeny.</title>
        <authorList>
            <consortium name="Drosophila 12 Genomes Consortium"/>
            <person name="Clark A.G."/>
            <person name="Eisen M.B."/>
            <person name="Smith D.R."/>
            <person name="Bergman C.M."/>
            <person name="Oliver B."/>
            <person name="Markow T.A."/>
            <person name="Kaufman T.C."/>
            <person name="Kellis M."/>
            <person name="Gelbart W."/>
            <person name="Iyer V.N."/>
            <person name="Pollard D.A."/>
            <person name="Sackton T.B."/>
            <person name="Larracuente A.M."/>
            <person name="Singh N.D."/>
            <person name="Abad J.P."/>
            <person name="Abt D.N."/>
            <person name="Adryan B."/>
            <person name="Aguade M."/>
            <person name="Akashi H."/>
            <person name="Anderson W.W."/>
            <person name="Aquadro C.F."/>
            <person name="Ardell D.H."/>
            <person name="Arguello R."/>
            <person name="Artieri C.G."/>
            <person name="Barbash D.A."/>
            <person name="Barker D."/>
            <person name="Barsanti P."/>
            <person name="Batterham P."/>
            <person name="Batzoglou S."/>
            <person name="Begun D."/>
            <person name="Bhutkar A."/>
            <person name="Blanco E."/>
            <person name="Bosak S.A."/>
            <person name="Bradley R.K."/>
            <person name="Brand A.D."/>
            <person name="Brent M.R."/>
            <person name="Brooks A.N."/>
            <person name="Brown R.H."/>
            <person name="Butlin R.K."/>
            <person name="Caggese C."/>
            <person name="Calvi B.R."/>
            <person name="Bernardo de Carvalho A."/>
            <person name="Caspi A."/>
            <person name="Castrezana S."/>
            <person name="Celniker S.E."/>
            <person name="Chang J.L."/>
            <person name="Chapple C."/>
            <person name="Chatterji S."/>
            <person name="Chinwalla A."/>
            <person name="Civetta A."/>
            <person name="Clifton S.W."/>
            <person name="Comeron J.M."/>
            <person name="Costello J.C."/>
            <person name="Coyne J.A."/>
            <person name="Daub J."/>
            <person name="David R.G."/>
            <person name="Delcher A.L."/>
            <person name="Delehaunty K."/>
            <person name="Do C.B."/>
            <person name="Ebling H."/>
            <person name="Edwards K."/>
            <person name="Eickbush T."/>
            <person name="Evans J.D."/>
            <person name="Filipski A."/>
            <person name="Findeiss S."/>
            <person name="Freyhult E."/>
            <person name="Fulton L."/>
            <person name="Fulton R."/>
            <person name="Garcia A.C."/>
            <person name="Gardiner A."/>
            <person name="Garfield D.A."/>
            <person name="Garvin B.E."/>
            <person name="Gibson G."/>
            <person name="Gilbert D."/>
            <person name="Gnerre S."/>
            <person name="Godfrey J."/>
            <person name="Good R."/>
            <person name="Gotea V."/>
            <person name="Gravely B."/>
            <person name="Greenberg A.J."/>
            <person name="Griffiths-Jones S."/>
            <person name="Gross S."/>
            <person name="Guigo R."/>
            <person name="Gustafson E.A."/>
            <person name="Haerty W."/>
            <person name="Hahn M.W."/>
            <person name="Halligan D.L."/>
            <person name="Halpern A.L."/>
            <person name="Halter G.M."/>
            <person name="Han M.V."/>
            <person name="Heger A."/>
            <person name="Hillier L."/>
            <person name="Hinrichs A.S."/>
            <person name="Holmes I."/>
            <person name="Hoskins R.A."/>
            <person name="Hubisz M.J."/>
            <person name="Hultmark D."/>
            <person name="Huntley M.A."/>
            <person name="Jaffe D.B."/>
            <person name="Jagadeeshan S."/>
            <person name="Jeck W.R."/>
            <person name="Johnson J."/>
            <person name="Jones C.D."/>
            <person name="Jordan W.C."/>
            <person name="Karpen G.H."/>
            <person name="Kataoka E."/>
            <person name="Keightley P.D."/>
            <person name="Kheradpour P."/>
            <person name="Kirkness E.F."/>
            <person name="Koerich L.B."/>
            <person name="Kristiansen K."/>
            <person name="Kudrna D."/>
            <person name="Kulathinal R.J."/>
            <person name="Kumar S."/>
            <person name="Kwok R."/>
            <person name="Lander E."/>
            <person name="Langley C.H."/>
            <person name="Lapoint R."/>
            <person name="Lazzaro B.P."/>
            <person name="Lee S.J."/>
            <person name="Levesque L."/>
            <person name="Li R."/>
            <person name="Lin C.F."/>
            <person name="Lin M.F."/>
            <person name="Lindblad-Toh K."/>
            <person name="Llopart A."/>
            <person name="Long M."/>
            <person name="Low L."/>
            <person name="Lozovsky E."/>
            <person name="Lu J."/>
            <person name="Luo M."/>
            <person name="Machado C.A."/>
            <person name="Makalowski W."/>
            <person name="Marzo M."/>
            <person name="Matsuda M."/>
            <person name="Matzkin L."/>
            <person name="McAllister B."/>
            <person name="McBride C.S."/>
            <person name="McKernan B."/>
            <person name="McKernan K."/>
            <person name="Mendez-Lago M."/>
            <person name="Minx P."/>
            <person name="Mollenhauer M.U."/>
            <person name="Montooth K."/>
            <person name="Mount S.M."/>
            <person name="Mu X."/>
            <person name="Myers E."/>
            <person name="Negre B."/>
            <person name="Newfeld S."/>
            <person name="Nielsen R."/>
            <person name="Noor M.A."/>
            <person name="O'Grady P."/>
            <person name="Pachter L."/>
            <person name="Papaceit M."/>
            <person name="Parisi M.J."/>
            <person name="Parisi M."/>
            <person name="Parts L."/>
            <person name="Pedersen J.S."/>
            <person name="Pesole G."/>
            <person name="Phillippy A.M."/>
            <person name="Ponting C.P."/>
            <person name="Pop M."/>
            <person name="Porcelli D."/>
            <person name="Powell J.R."/>
            <person name="Prohaska S."/>
            <person name="Pruitt K."/>
            <person name="Puig M."/>
            <person name="Quesneville H."/>
            <person name="Ram K.R."/>
            <person name="Rand D."/>
            <person name="Rasmussen M.D."/>
            <person name="Reed L.K."/>
            <person name="Reenan R."/>
            <person name="Reily A."/>
            <person name="Remington K.A."/>
            <person name="Rieger T.T."/>
            <person name="Ritchie M.G."/>
            <person name="Robin C."/>
            <person name="Rogers Y.H."/>
            <person name="Rohde C."/>
            <person name="Rozas J."/>
            <person name="Rubenfield M.J."/>
            <person name="Ruiz A."/>
            <person name="Russo S."/>
            <person name="Salzberg S.L."/>
            <person name="Sanchez-Gracia A."/>
            <person name="Saranga D.J."/>
            <person name="Sato H."/>
            <person name="Schaeffer S.W."/>
            <person name="Schatz M.C."/>
            <person name="Schlenke T."/>
            <person name="Schwartz R."/>
            <person name="Segarra C."/>
            <person name="Singh R.S."/>
            <person name="Sirot L."/>
            <person name="Sirota M."/>
            <person name="Sisneros N.B."/>
            <person name="Smith C.D."/>
            <person name="Smith T.F."/>
            <person name="Spieth J."/>
            <person name="Stage D.E."/>
            <person name="Stark A."/>
            <person name="Stephan W."/>
            <person name="Strausberg R.L."/>
            <person name="Strempel S."/>
            <person name="Sturgill D."/>
            <person name="Sutton G."/>
            <person name="Sutton G.G."/>
            <person name="Tao W."/>
            <person name="Teichmann S."/>
            <person name="Tobari Y.N."/>
            <person name="Tomimura Y."/>
            <person name="Tsolas J.M."/>
            <person name="Valente V.L."/>
            <person name="Venter E."/>
            <person name="Venter J.C."/>
            <person name="Vicario S."/>
            <person name="Vieira F.G."/>
            <person name="Vilella A.J."/>
            <person name="Villasante A."/>
            <person name="Walenz B."/>
            <person name="Wang J."/>
            <person name="Wasserman M."/>
            <person name="Watts T."/>
            <person name="Wilson D."/>
            <person name="Wilson R.K."/>
            <person name="Wing R.A."/>
            <person name="Wolfner M.F."/>
            <person name="Wong A."/>
            <person name="Wong G.K."/>
            <person name="Wu C.I."/>
            <person name="Wu G."/>
            <person name="Yamamoto D."/>
            <person name="Yang H.P."/>
            <person name="Yang S.P."/>
            <person name="Yorke J.A."/>
            <person name="Yoshida K."/>
            <person name="Zdobnov E."/>
            <person name="Zhang P."/>
            <person name="Zhang Y."/>
            <person name="Zimin A.V."/>
            <person name="Baldwin J."/>
            <person name="Abdouelleil A."/>
            <person name="Abdulkadir J."/>
            <person name="Abebe A."/>
            <person name="Abera B."/>
            <person name="Abreu J."/>
            <person name="Acer S.C."/>
            <person name="Aftuck L."/>
            <person name="Alexander A."/>
            <person name="An P."/>
            <person name="Anderson E."/>
            <person name="Anderson S."/>
            <person name="Arachi H."/>
            <person name="Azer M."/>
            <person name="Bachantsang P."/>
            <person name="Barry A."/>
            <person name="Bayul T."/>
            <person name="Berlin A."/>
            <person name="Bessette D."/>
            <person name="Bloom T."/>
            <person name="Blye J."/>
            <person name="Boguslavskiy L."/>
            <person name="Bonnet C."/>
            <person name="Boukhgalter B."/>
            <person name="Bourzgui I."/>
            <person name="Brown A."/>
            <person name="Cahill P."/>
            <person name="Channer S."/>
            <person name="Cheshatsang Y."/>
            <person name="Chuda L."/>
            <person name="Citroen M."/>
            <person name="Collymore A."/>
            <person name="Cooke P."/>
            <person name="Costello M."/>
            <person name="D'Aco K."/>
            <person name="Daza R."/>
            <person name="De Haan G."/>
            <person name="DeGray S."/>
            <person name="DeMaso C."/>
            <person name="Dhargay N."/>
            <person name="Dooley K."/>
            <person name="Dooley E."/>
            <person name="Doricent M."/>
            <person name="Dorje P."/>
            <person name="Dorjee K."/>
            <person name="Dupes A."/>
            <person name="Elong R."/>
            <person name="Falk J."/>
            <person name="Farina A."/>
            <person name="Faro S."/>
            <person name="Ferguson D."/>
            <person name="Fisher S."/>
            <person name="Foley C.D."/>
            <person name="Franke A."/>
            <person name="Friedrich D."/>
            <person name="Gadbois L."/>
            <person name="Gearin G."/>
            <person name="Gearin C.R."/>
            <person name="Giannoukos G."/>
            <person name="Goode T."/>
            <person name="Graham J."/>
            <person name="Grandbois E."/>
            <person name="Grewal S."/>
            <person name="Gyaltsen K."/>
            <person name="Hafez N."/>
            <person name="Hagos B."/>
            <person name="Hall J."/>
            <person name="Henson C."/>
            <person name="Hollinger A."/>
            <person name="Honan T."/>
            <person name="Huard M.D."/>
            <person name="Hughes L."/>
            <person name="Hurhula B."/>
            <person name="Husby M.E."/>
            <person name="Kamat A."/>
            <person name="Kanga B."/>
            <person name="Kashin S."/>
            <person name="Khazanovich D."/>
            <person name="Kisner P."/>
            <person name="Lance K."/>
            <person name="Lara M."/>
            <person name="Lee W."/>
            <person name="Lennon N."/>
            <person name="Letendre F."/>
            <person name="LeVine R."/>
            <person name="Lipovsky A."/>
            <person name="Liu X."/>
            <person name="Liu J."/>
            <person name="Liu S."/>
            <person name="Lokyitsang T."/>
            <person name="Lokyitsang Y."/>
            <person name="Lubonja R."/>
            <person name="Lui A."/>
            <person name="MacDonald P."/>
            <person name="Magnisalis V."/>
            <person name="Maru K."/>
            <person name="Matthews C."/>
            <person name="McCusker W."/>
            <person name="McDonough S."/>
            <person name="Mehta T."/>
            <person name="Meldrim J."/>
            <person name="Meneus L."/>
            <person name="Mihai O."/>
            <person name="Mihalev A."/>
            <person name="Mihova T."/>
            <person name="Mittelman R."/>
            <person name="Mlenga V."/>
            <person name="Montmayeur A."/>
            <person name="Mulrain L."/>
            <person name="Navidi A."/>
            <person name="Naylor J."/>
            <person name="Negash T."/>
            <person name="Nguyen T."/>
            <person name="Nguyen N."/>
            <person name="Nicol R."/>
            <person name="Norbu C."/>
            <person name="Norbu N."/>
            <person name="Novod N."/>
            <person name="O'Neill B."/>
            <person name="Osman S."/>
            <person name="Markiewicz E."/>
            <person name="Oyono O.L."/>
            <person name="Patti C."/>
            <person name="Phunkhang P."/>
            <person name="Pierre F."/>
            <person name="Priest M."/>
            <person name="Raghuraman S."/>
            <person name="Rege F."/>
            <person name="Reyes R."/>
            <person name="Rise C."/>
            <person name="Rogov P."/>
            <person name="Ross K."/>
            <person name="Ryan E."/>
            <person name="Settipalli S."/>
            <person name="Shea T."/>
            <person name="Sherpa N."/>
            <person name="Shi L."/>
            <person name="Shih D."/>
            <person name="Sparrow T."/>
            <person name="Spaulding J."/>
            <person name="Stalker J."/>
            <person name="Stange-Thomann N."/>
            <person name="Stavropoulos S."/>
            <person name="Stone C."/>
            <person name="Strader C."/>
            <person name="Tesfaye S."/>
            <person name="Thomson T."/>
            <person name="Thoulutsang Y."/>
            <person name="Thoulutsang D."/>
            <person name="Topham K."/>
            <person name="Topping I."/>
            <person name="Tsamla T."/>
            <person name="Vassiliev H."/>
            <person name="Vo A."/>
            <person name="Wangchuk T."/>
            <person name="Wangdi T."/>
            <person name="Weiand M."/>
            <person name="Wilkinson J."/>
            <person name="Wilson A."/>
            <person name="Yadav S."/>
            <person name="Young G."/>
            <person name="Yu Q."/>
            <person name="Zembek L."/>
            <person name="Zhong D."/>
            <person name="Zimmer A."/>
            <person name="Zwirko Z."/>
            <person name="Jaffe D.B."/>
            <person name="Alvarez P."/>
            <person name="Brockman W."/>
            <person name="Butler J."/>
            <person name="Chin C."/>
            <person name="Gnerre S."/>
            <person name="Grabherr M."/>
            <person name="Kleber M."/>
            <person name="Mauceli E."/>
            <person name="MacCallum I."/>
        </authorList>
    </citation>
    <scope>NUCLEOTIDE SEQUENCE [LARGE SCALE GENOMIC DNA]</scope>
    <source>
        <strain evidence="5">Tucson 14024-0371.13</strain>
    </source>
</reference>
<dbReference type="SMR" id="B3MBM0"/>
<dbReference type="InterPro" id="IPR016197">
    <property type="entry name" value="Chromo-like_dom_sf"/>
</dbReference>
<comment type="subcellular location">
    <subcellularLocation>
        <location evidence="1">Nucleus</location>
    </subcellularLocation>
</comment>
<dbReference type="eggNOG" id="KOG1911">
    <property type="taxonomic scope" value="Eukaryota"/>
</dbReference>
<evidence type="ECO:0000259" key="3">
    <source>
        <dbReference type="SMART" id="SM00300"/>
    </source>
</evidence>
<dbReference type="SMART" id="SM00300">
    <property type="entry name" value="ChSh"/>
    <property type="match status" value="1"/>
</dbReference>
<dbReference type="InterPro" id="IPR008251">
    <property type="entry name" value="Chromo_shadow_dom"/>
</dbReference>
<dbReference type="Pfam" id="PF01393">
    <property type="entry name" value="Chromo_shadow"/>
    <property type="match status" value="1"/>
</dbReference>
<keyword evidence="5" id="KW-1185">Reference proteome</keyword>
<dbReference type="AlphaFoldDB" id="B3MBM0"/>
<evidence type="ECO:0000313" key="5">
    <source>
        <dbReference type="Proteomes" id="UP000007801"/>
    </source>
</evidence>